<comment type="caution">
    <text evidence="1">The sequence shown here is derived from an EMBL/GenBank/DDBJ whole genome shotgun (WGS) entry which is preliminary data.</text>
</comment>
<dbReference type="AlphaFoldDB" id="X0VQ32"/>
<sequence>MSDLLEQYYIVNLKYAVQALREIRDLDRGIGLLRKAQNIADQALKDMSVNLLDKVGAELEKDQQELEGK</sequence>
<accession>X0VQ32</accession>
<dbReference type="EMBL" id="BARS01037627">
    <property type="protein sequence ID" value="GAG14578.1"/>
    <property type="molecule type" value="Genomic_DNA"/>
</dbReference>
<evidence type="ECO:0000313" key="1">
    <source>
        <dbReference type="EMBL" id="GAG14578.1"/>
    </source>
</evidence>
<protein>
    <submittedName>
        <fullName evidence="1">Uncharacterized protein</fullName>
    </submittedName>
</protein>
<reference evidence="1" key="1">
    <citation type="journal article" date="2014" name="Front. Microbiol.">
        <title>High frequency of phylogenetically diverse reductive dehalogenase-homologous genes in deep subseafloor sedimentary metagenomes.</title>
        <authorList>
            <person name="Kawai M."/>
            <person name="Futagami T."/>
            <person name="Toyoda A."/>
            <person name="Takaki Y."/>
            <person name="Nishi S."/>
            <person name="Hori S."/>
            <person name="Arai W."/>
            <person name="Tsubouchi T."/>
            <person name="Morono Y."/>
            <person name="Uchiyama I."/>
            <person name="Ito T."/>
            <person name="Fujiyama A."/>
            <person name="Inagaki F."/>
            <person name="Takami H."/>
        </authorList>
    </citation>
    <scope>NUCLEOTIDE SEQUENCE</scope>
    <source>
        <strain evidence="1">Expedition CK06-06</strain>
    </source>
</reference>
<organism evidence="1">
    <name type="scientific">marine sediment metagenome</name>
    <dbReference type="NCBI Taxonomy" id="412755"/>
    <lineage>
        <taxon>unclassified sequences</taxon>
        <taxon>metagenomes</taxon>
        <taxon>ecological metagenomes</taxon>
    </lineage>
</organism>
<gene>
    <name evidence="1" type="ORF">S01H1_57677</name>
</gene>
<proteinExistence type="predicted"/>
<name>X0VQ32_9ZZZZ</name>